<sequence length="97" mass="10689">MDGAKVLSETTPDATAGRDITREVIRSVAAMTRRRPEDITGATRFHQDLDFDSTNVLELLMRLEADLDIEFDPDTFGTSAFETVDSLAAHVRTVFGA</sequence>
<dbReference type="RefSeq" id="WP_067133470.1">
    <property type="nucleotide sequence ID" value="NZ_KQ948223.1"/>
</dbReference>
<comment type="caution">
    <text evidence="2">The sequence shown here is derived from an EMBL/GenBank/DDBJ whole genome shotgun (WGS) entry which is preliminary data.</text>
</comment>
<organism evidence="2 3">
    <name type="scientific">Streptomyces yokosukanensis</name>
    <dbReference type="NCBI Taxonomy" id="67386"/>
    <lineage>
        <taxon>Bacteria</taxon>
        <taxon>Bacillati</taxon>
        <taxon>Actinomycetota</taxon>
        <taxon>Actinomycetes</taxon>
        <taxon>Kitasatosporales</taxon>
        <taxon>Streptomycetaceae</taxon>
        <taxon>Streptomyces</taxon>
    </lineage>
</organism>
<dbReference type="AlphaFoldDB" id="A0A101NW69"/>
<dbReference type="Gene3D" id="1.10.1200.10">
    <property type="entry name" value="ACP-like"/>
    <property type="match status" value="1"/>
</dbReference>
<dbReference type="SUPFAM" id="SSF47336">
    <property type="entry name" value="ACP-like"/>
    <property type="match status" value="1"/>
</dbReference>
<name>A0A101NW69_9ACTN</name>
<evidence type="ECO:0000313" key="3">
    <source>
        <dbReference type="Proteomes" id="UP000053127"/>
    </source>
</evidence>
<dbReference type="PROSITE" id="PS50075">
    <property type="entry name" value="CARRIER"/>
    <property type="match status" value="1"/>
</dbReference>
<dbReference type="Proteomes" id="UP000053127">
    <property type="component" value="Unassembled WGS sequence"/>
</dbReference>
<keyword evidence="3" id="KW-1185">Reference proteome</keyword>
<proteinExistence type="predicted"/>
<dbReference type="InterPro" id="IPR009081">
    <property type="entry name" value="PP-bd_ACP"/>
</dbReference>
<dbReference type="OrthoDB" id="3395224at2"/>
<dbReference type="STRING" id="67386.AQI95_34750"/>
<reference evidence="2 3" key="1">
    <citation type="submission" date="2015-10" db="EMBL/GenBank/DDBJ databases">
        <title>Draft genome sequence of Streptomyces yokosukanensis DSM 40224, type strain for the species Streptomyces yokosukanensis.</title>
        <authorList>
            <person name="Ruckert C."/>
            <person name="Winkler A."/>
            <person name="Kalinowski J."/>
            <person name="Kampfer P."/>
            <person name="Glaeser S."/>
        </authorList>
    </citation>
    <scope>NUCLEOTIDE SEQUENCE [LARGE SCALE GENOMIC DNA]</scope>
    <source>
        <strain evidence="2 3">DSM 40224</strain>
    </source>
</reference>
<dbReference type="InterPro" id="IPR036736">
    <property type="entry name" value="ACP-like_sf"/>
</dbReference>
<evidence type="ECO:0000313" key="2">
    <source>
        <dbReference type="EMBL" id="KUN00457.1"/>
    </source>
</evidence>
<dbReference type="EMBL" id="LMWN01000049">
    <property type="protein sequence ID" value="KUN00457.1"/>
    <property type="molecule type" value="Genomic_DNA"/>
</dbReference>
<protein>
    <recommendedName>
        <fullName evidence="1">Carrier domain-containing protein</fullName>
    </recommendedName>
</protein>
<dbReference type="Pfam" id="PF00550">
    <property type="entry name" value="PP-binding"/>
    <property type="match status" value="1"/>
</dbReference>
<gene>
    <name evidence="2" type="ORF">AQI95_34750</name>
</gene>
<accession>A0A101NW69</accession>
<evidence type="ECO:0000259" key="1">
    <source>
        <dbReference type="PROSITE" id="PS50075"/>
    </source>
</evidence>
<feature type="domain" description="Carrier" evidence="1">
    <location>
        <begin position="15"/>
        <end position="95"/>
    </location>
</feature>